<organism evidence="1 2">
    <name type="scientific">Homarus americanus</name>
    <name type="common">American lobster</name>
    <dbReference type="NCBI Taxonomy" id="6706"/>
    <lineage>
        <taxon>Eukaryota</taxon>
        <taxon>Metazoa</taxon>
        <taxon>Ecdysozoa</taxon>
        <taxon>Arthropoda</taxon>
        <taxon>Crustacea</taxon>
        <taxon>Multicrustacea</taxon>
        <taxon>Malacostraca</taxon>
        <taxon>Eumalacostraca</taxon>
        <taxon>Eucarida</taxon>
        <taxon>Decapoda</taxon>
        <taxon>Pleocyemata</taxon>
        <taxon>Astacidea</taxon>
        <taxon>Nephropoidea</taxon>
        <taxon>Nephropidae</taxon>
        <taxon>Homarus</taxon>
    </lineage>
</organism>
<accession>A0A8J5KGX5</accession>
<dbReference type="GO" id="GO:0016592">
    <property type="term" value="C:mediator complex"/>
    <property type="evidence" value="ECO:0007669"/>
    <property type="project" value="TreeGrafter"/>
</dbReference>
<dbReference type="EMBL" id="JAHLQT010014249">
    <property type="protein sequence ID" value="KAG7170410.1"/>
    <property type="molecule type" value="Genomic_DNA"/>
</dbReference>
<reference evidence="1" key="1">
    <citation type="journal article" date="2021" name="Sci. Adv.">
        <title>The American lobster genome reveals insights on longevity, neural, and immune adaptations.</title>
        <authorList>
            <person name="Polinski J.M."/>
            <person name="Zimin A.V."/>
            <person name="Clark K.F."/>
            <person name="Kohn A.B."/>
            <person name="Sadowski N."/>
            <person name="Timp W."/>
            <person name="Ptitsyn A."/>
            <person name="Khanna P."/>
            <person name="Romanova D.Y."/>
            <person name="Williams P."/>
            <person name="Greenwood S.J."/>
            <person name="Moroz L.L."/>
            <person name="Walt D.R."/>
            <person name="Bodnar A.G."/>
        </authorList>
    </citation>
    <scope>NUCLEOTIDE SEQUENCE</scope>
    <source>
        <strain evidence="1">GMGI-L3</strain>
    </source>
</reference>
<keyword evidence="2" id="KW-1185">Reference proteome</keyword>
<dbReference type="AlphaFoldDB" id="A0A8J5KGX5"/>
<comment type="caution">
    <text evidence="1">The sequence shown here is derived from an EMBL/GenBank/DDBJ whole genome shotgun (WGS) entry which is preliminary data.</text>
</comment>
<dbReference type="GO" id="GO:0006357">
    <property type="term" value="P:regulation of transcription by RNA polymerase II"/>
    <property type="evidence" value="ECO:0007669"/>
    <property type="project" value="TreeGrafter"/>
</dbReference>
<proteinExistence type="predicted"/>
<sequence length="132" mass="15014">MLFKLHRPMPVSSLIQRINEVTSLDCADPSNQQSLISLIIQQATDGQSECNSNRGLLWYLDSAYMFEVTAASHQYIFVTFEHPQEESTATAEIDLTDLCNARCMSIPVTMRAVMRKVAKEERKDSVMLIRRS</sequence>
<dbReference type="PANTHER" id="PTHR12881">
    <property type="entry name" value="MEDIATOR OF RNA POLYMERASE II TRANSCRIPTION SUBUNIT 1"/>
    <property type="match status" value="1"/>
</dbReference>
<gene>
    <name evidence="1" type="ORF">Hamer_G025307</name>
</gene>
<evidence type="ECO:0000313" key="1">
    <source>
        <dbReference type="EMBL" id="KAG7170410.1"/>
    </source>
</evidence>
<dbReference type="Proteomes" id="UP000747542">
    <property type="component" value="Unassembled WGS sequence"/>
</dbReference>
<protein>
    <submittedName>
        <fullName evidence="1">Mediator of RNA polymerase II transcription subunit 1-like</fullName>
    </submittedName>
</protein>
<name>A0A8J5KGX5_HOMAM</name>
<evidence type="ECO:0000313" key="2">
    <source>
        <dbReference type="Proteomes" id="UP000747542"/>
    </source>
</evidence>
<dbReference type="PANTHER" id="PTHR12881:SF10">
    <property type="entry name" value="MEDIATOR OF RNA POLYMERASE II TRANSCRIPTION SUBUNIT 1"/>
    <property type="match status" value="1"/>
</dbReference>
<dbReference type="GO" id="GO:0003712">
    <property type="term" value="F:transcription coregulator activity"/>
    <property type="evidence" value="ECO:0007669"/>
    <property type="project" value="TreeGrafter"/>
</dbReference>
<dbReference type="InterPro" id="IPR051999">
    <property type="entry name" value="Mediator_complex_subunit_1"/>
</dbReference>